<keyword evidence="1" id="KW-0812">Transmembrane</keyword>
<dbReference type="EnsemblMetazoa" id="GAUT013252-RA">
    <property type="protein sequence ID" value="GAUT013252-PA"/>
    <property type="gene ID" value="GAUT013252"/>
</dbReference>
<dbReference type="VEuPathDB" id="VectorBase:GAUT013252"/>
<feature type="transmembrane region" description="Helical" evidence="1">
    <location>
        <begin position="27"/>
        <end position="47"/>
    </location>
</feature>
<dbReference type="AlphaFoldDB" id="A0A1A9URS9"/>
<sequence>MEKLHKLKYVCKLCVHFKYLPSSVRSVIYLAAYCISAVTGGRAKFVYPMLPFDSSASYTIFKVVVVVGVVIVVDYVLFKTINISTNLRIPHVLHFFLKEEGFLWSYWYTT</sequence>
<feature type="transmembrane region" description="Helical" evidence="1">
    <location>
        <begin position="59"/>
        <end position="78"/>
    </location>
</feature>
<evidence type="ECO:0000313" key="3">
    <source>
        <dbReference type="Proteomes" id="UP000078200"/>
    </source>
</evidence>
<name>A0A1A9URS9_GLOAU</name>
<dbReference type="Proteomes" id="UP000078200">
    <property type="component" value="Unassembled WGS sequence"/>
</dbReference>
<keyword evidence="1" id="KW-0472">Membrane</keyword>
<protein>
    <submittedName>
        <fullName evidence="2">Uncharacterized protein</fullName>
    </submittedName>
</protein>
<proteinExistence type="predicted"/>
<keyword evidence="3" id="KW-1185">Reference proteome</keyword>
<organism evidence="2 3">
    <name type="scientific">Glossina austeni</name>
    <name type="common">Savannah tsetse fly</name>
    <dbReference type="NCBI Taxonomy" id="7395"/>
    <lineage>
        <taxon>Eukaryota</taxon>
        <taxon>Metazoa</taxon>
        <taxon>Ecdysozoa</taxon>
        <taxon>Arthropoda</taxon>
        <taxon>Hexapoda</taxon>
        <taxon>Insecta</taxon>
        <taxon>Pterygota</taxon>
        <taxon>Neoptera</taxon>
        <taxon>Endopterygota</taxon>
        <taxon>Diptera</taxon>
        <taxon>Brachycera</taxon>
        <taxon>Muscomorpha</taxon>
        <taxon>Hippoboscoidea</taxon>
        <taxon>Glossinidae</taxon>
        <taxon>Glossina</taxon>
    </lineage>
</organism>
<accession>A0A1A9URS9</accession>
<evidence type="ECO:0000313" key="2">
    <source>
        <dbReference type="EnsemblMetazoa" id="GAUT013252-PA"/>
    </source>
</evidence>
<evidence type="ECO:0000256" key="1">
    <source>
        <dbReference type="SAM" id="Phobius"/>
    </source>
</evidence>
<keyword evidence="1" id="KW-1133">Transmembrane helix</keyword>
<reference evidence="2" key="1">
    <citation type="submission" date="2020-05" db="UniProtKB">
        <authorList>
            <consortium name="EnsemblMetazoa"/>
        </authorList>
    </citation>
    <scope>IDENTIFICATION</scope>
    <source>
        <strain evidence="2">TTRI</strain>
    </source>
</reference>